<dbReference type="InterPro" id="IPR014962">
    <property type="entry name" value="YolD"/>
</dbReference>
<name>A0ABS2PFG4_9BACL</name>
<dbReference type="PANTHER" id="PTHR40051:SF1">
    <property type="entry name" value="YOLD-LIKE FAMILY PROTEIN"/>
    <property type="match status" value="1"/>
</dbReference>
<accession>A0ABS2PFG4</accession>
<dbReference type="EMBL" id="JAFBEC010000008">
    <property type="protein sequence ID" value="MBM7633805.1"/>
    <property type="molecule type" value="Genomic_DNA"/>
</dbReference>
<evidence type="ECO:0000313" key="1">
    <source>
        <dbReference type="EMBL" id="MBM7633805.1"/>
    </source>
</evidence>
<protein>
    <recommendedName>
        <fullName evidence="3">YolD-like family protein</fullName>
    </recommendedName>
</protein>
<organism evidence="1 2">
    <name type="scientific">Geomicrobium sediminis</name>
    <dbReference type="NCBI Taxonomy" id="1347788"/>
    <lineage>
        <taxon>Bacteria</taxon>
        <taxon>Bacillati</taxon>
        <taxon>Bacillota</taxon>
        <taxon>Bacilli</taxon>
        <taxon>Bacillales</taxon>
        <taxon>Geomicrobium</taxon>
    </lineage>
</organism>
<comment type="caution">
    <text evidence="1">The sequence shown here is derived from an EMBL/GenBank/DDBJ whole genome shotgun (WGS) entry which is preliminary data.</text>
</comment>
<reference evidence="1 2" key="1">
    <citation type="submission" date="2021-01" db="EMBL/GenBank/DDBJ databases">
        <title>Genomic Encyclopedia of Type Strains, Phase IV (KMG-IV): sequencing the most valuable type-strain genomes for metagenomic binning, comparative biology and taxonomic classification.</title>
        <authorList>
            <person name="Goeker M."/>
        </authorList>
    </citation>
    <scope>NUCLEOTIDE SEQUENCE [LARGE SCALE GENOMIC DNA]</scope>
    <source>
        <strain evidence="1 2">DSM 25540</strain>
    </source>
</reference>
<sequence length="115" mass="14123">MKGNKLSPGSNMRWESMRMILPEQREEWLKHQHDNKKVKQPLLDEQQWEDFGRVIGECMEYKHLIRFEYWEDGFFYEILGECHFINGNQKQFHIVDTDDEIHYLKFEFISDIKPQ</sequence>
<dbReference type="Pfam" id="PF08863">
    <property type="entry name" value="YolD"/>
    <property type="match status" value="1"/>
</dbReference>
<gene>
    <name evidence="1" type="ORF">JOD17_002901</name>
</gene>
<proteinExistence type="predicted"/>
<dbReference type="RefSeq" id="WP_204698517.1">
    <property type="nucleotide sequence ID" value="NZ_JAFBEC010000008.1"/>
</dbReference>
<evidence type="ECO:0008006" key="3">
    <source>
        <dbReference type="Google" id="ProtNLM"/>
    </source>
</evidence>
<evidence type="ECO:0000313" key="2">
    <source>
        <dbReference type="Proteomes" id="UP000741863"/>
    </source>
</evidence>
<dbReference type="PANTHER" id="PTHR40051">
    <property type="entry name" value="IG HYPOTHETICAL 15966"/>
    <property type="match status" value="1"/>
</dbReference>
<dbReference type="Proteomes" id="UP000741863">
    <property type="component" value="Unassembled WGS sequence"/>
</dbReference>
<keyword evidence="2" id="KW-1185">Reference proteome</keyword>